<feature type="region of interest" description="Disordered" evidence="1">
    <location>
        <begin position="1"/>
        <end position="27"/>
    </location>
</feature>
<evidence type="ECO:0000259" key="2">
    <source>
        <dbReference type="Pfam" id="PF25475"/>
    </source>
</evidence>
<organism evidence="3 4">
    <name type="scientific">Senna tora</name>
    <dbReference type="NCBI Taxonomy" id="362788"/>
    <lineage>
        <taxon>Eukaryota</taxon>
        <taxon>Viridiplantae</taxon>
        <taxon>Streptophyta</taxon>
        <taxon>Embryophyta</taxon>
        <taxon>Tracheophyta</taxon>
        <taxon>Spermatophyta</taxon>
        <taxon>Magnoliopsida</taxon>
        <taxon>eudicotyledons</taxon>
        <taxon>Gunneridae</taxon>
        <taxon>Pentapetalae</taxon>
        <taxon>rosids</taxon>
        <taxon>fabids</taxon>
        <taxon>Fabales</taxon>
        <taxon>Fabaceae</taxon>
        <taxon>Caesalpinioideae</taxon>
        <taxon>Cassia clade</taxon>
        <taxon>Senna</taxon>
    </lineage>
</organism>
<dbReference type="AlphaFoldDB" id="A0A834T9U6"/>
<reference evidence="3" key="1">
    <citation type="submission" date="2020-09" db="EMBL/GenBank/DDBJ databases">
        <title>Genome-Enabled Discovery of Anthraquinone Biosynthesis in Senna tora.</title>
        <authorList>
            <person name="Kang S.-H."/>
            <person name="Pandey R.P."/>
            <person name="Lee C.-M."/>
            <person name="Sim J.-S."/>
            <person name="Jeong J.-T."/>
            <person name="Choi B.-S."/>
            <person name="Jung M."/>
            <person name="Ginzburg D."/>
            <person name="Zhao K."/>
            <person name="Won S.Y."/>
            <person name="Oh T.-J."/>
            <person name="Yu Y."/>
            <person name="Kim N.-H."/>
            <person name="Lee O.R."/>
            <person name="Lee T.-H."/>
            <person name="Bashyal P."/>
            <person name="Kim T.-S."/>
            <person name="Lee W.-H."/>
            <person name="Kawkins C."/>
            <person name="Kim C.-K."/>
            <person name="Kim J.S."/>
            <person name="Ahn B.O."/>
            <person name="Rhee S.Y."/>
            <person name="Sohng J.K."/>
        </authorList>
    </citation>
    <scope>NUCLEOTIDE SEQUENCE</scope>
    <source>
        <tissue evidence="3">Leaf</tissue>
    </source>
</reference>
<dbReference type="PANTHER" id="PTHR35481">
    <property type="entry name" value="DNA-DIRECTED RNA POLYMERASE SUBUNIT ALPHA"/>
    <property type="match status" value="1"/>
</dbReference>
<dbReference type="Pfam" id="PF25475">
    <property type="entry name" value="DUF7903"/>
    <property type="match status" value="1"/>
</dbReference>
<evidence type="ECO:0000313" key="3">
    <source>
        <dbReference type="EMBL" id="KAF7817767.1"/>
    </source>
</evidence>
<keyword evidence="4" id="KW-1185">Reference proteome</keyword>
<dbReference type="OrthoDB" id="2014147at2759"/>
<accession>A0A834T9U6</accession>
<comment type="caution">
    <text evidence="3">The sequence shown here is derived from an EMBL/GenBank/DDBJ whole genome shotgun (WGS) entry which is preliminary data.</text>
</comment>
<dbReference type="PANTHER" id="PTHR35481:SF1">
    <property type="entry name" value="DNA-DIRECTED RNA POLYMERASE SUBUNIT ALPHA"/>
    <property type="match status" value="1"/>
</dbReference>
<feature type="compositionally biased region" description="Basic residues" evidence="1">
    <location>
        <begin position="1"/>
        <end position="11"/>
    </location>
</feature>
<proteinExistence type="predicted"/>
<dbReference type="Proteomes" id="UP000634136">
    <property type="component" value="Unassembled WGS sequence"/>
</dbReference>
<feature type="domain" description="DUF7903" evidence="2">
    <location>
        <begin position="33"/>
        <end position="354"/>
    </location>
</feature>
<evidence type="ECO:0000313" key="4">
    <source>
        <dbReference type="Proteomes" id="UP000634136"/>
    </source>
</evidence>
<name>A0A834T9U6_9FABA</name>
<protein>
    <recommendedName>
        <fullName evidence="2">DUF7903 domain-containing protein</fullName>
    </recommendedName>
</protein>
<evidence type="ECO:0000256" key="1">
    <source>
        <dbReference type="SAM" id="MobiDB-lite"/>
    </source>
</evidence>
<dbReference type="EMBL" id="JAAIUW010000008">
    <property type="protein sequence ID" value="KAF7817767.1"/>
    <property type="molecule type" value="Genomic_DNA"/>
</dbReference>
<sequence length="362" mass="41357">MAYIPPHKRHSKDKDAQLPSHHLNKNPSFKSLTSKIIYAKQSVSRWFAVGLDHNGHLPPFVHLHPISLESIQRKTGGKPLVLLHTHLPPALSSCLLDMCVRSPQQIITENVLQDLLSSFQNVTNDMHLQSSEEIKPTLVARFGKVLFHGTMLRQFKRSFYTNIPTLYMEKITNEESPNIGFKFEEEKDLFHVKLSDANRPTATISCKCRVIEEQKRLQLYKIELNQVRHMVVDISCLTKNLDLRLMLCTKRILTALKDDEMQCIQDLIQSAVLDPNVKGGLRWHLGKASSGNRFSVVGVRHADRFDFRTSAGEFASEVYLKLKGIVSAVQVEKDDSSLISKMLEEKLKLIWDHFLHCEPFLG</sequence>
<dbReference type="InterPro" id="IPR057225">
    <property type="entry name" value="DUF7903"/>
</dbReference>
<gene>
    <name evidence="3" type="ORF">G2W53_023222</name>
</gene>